<accession>A0A3D9S7A1</accession>
<dbReference type="AlphaFoldDB" id="A0A3D9S7A1"/>
<gene>
    <name evidence="1" type="ORF">A8990_11374</name>
</gene>
<protein>
    <submittedName>
        <fullName evidence="1">Uncharacterized protein</fullName>
    </submittedName>
</protein>
<organism evidence="1 2">
    <name type="scientific">Paenibacillus taihuensis</name>
    <dbReference type="NCBI Taxonomy" id="1156355"/>
    <lineage>
        <taxon>Bacteria</taxon>
        <taxon>Bacillati</taxon>
        <taxon>Bacillota</taxon>
        <taxon>Bacilli</taxon>
        <taxon>Bacillales</taxon>
        <taxon>Paenibacillaceae</taxon>
        <taxon>Paenibacillus</taxon>
    </lineage>
</organism>
<dbReference type="EMBL" id="QTTN01000013">
    <property type="protein sequence ID" value="REE85156.1"/>
    <property type="molecule type" value="Genomic_DNA"/>
</dbReference>
<name>A0A3D9S7A1_9BACL</name>
<keyword evidence="2" id="KW-1185">Reference proteome</keyword>
<proteinExistence type="predicted"/>
<dbReference type="Proteomes" id="UP000256304">
    <property type="component" value="Unassembled WGS sequence"/>
</dbReference>
<evidence type="ECO:0000313" key="2">
    <source>
        <dbReference type="Proteomes" id="UP000256304"/>
    </source>
</evidence>
<evidence type="ECO:0000313" key="1">
    <source>
        <dbReference type="EMBL" id="REE85156.1"/>
    </source>
</evidence>
<sequence>MTFLGNKAAETRQPCFSYTIGGLRVQLNFIGDISGNKEFPHVVRVRRYNIREQISGIENT</sequence>
<comment type="caution">
    <text evidence="1">The sequence shown here is derived from an EMBL/GenBank/DDBJ whole genome shotgun (WGS) entry which is preliminary data.</text>
</comment>
<reference evidence="1 2" key="1">
    <citation type="submission" date="2018-08" db="EMBL/GenBank/DDBJ databases">
        <title>Genomic Encyclopedia of Type Strains, Phase III (KMG-III): the genomes of soil and plant-associated and newly described type strains.</title>
        <authorList>
            <person name="Whitman W."/>
        </authorList>
    </citation>
    <scope>NUCLEOTIDE SEQUENCE [LARGE SCALE GENOMIC DNA]</scope>
    <source>
        <strain evidence="1 2">CGMCC 1.10966</strain>
    </source>
</reference>